<name>A0ABS2KN97_9NOCA</name>
<evidence type="ECO:0000256" key="4">
    <source>
        <dbReference type="ARBA" id="ARBA00023002"/>
    </source>
</evidence>
<proteinExistence type="inferred from homology"/>
<comment type="catalytic activity">
    <reaction evidence="6">
        <text>a primary alcohol + NADP(+) = an aldehyde + NADPH + H(+)</text>
        <dbReference type="Rhea" id="RHEA:15937"/>
        <dbReference type="ChEBI" id="CHEBI:15378"/>
        <dbReference type="ChEBI" id="CHEBI:15734"/>
        <dbReference type="ChEBI" id="CHEBI:17478"/>
        <dbReference type="ChEBI" id="CHEBI:57783"/>
        <dbReference type="ChEBI" id="CHEBI:58349"/>
        <dbReference type="EC" id="1.1.1.2"/>
    </reaction>
</comment>
<dbReference type="InterPro" id="IPR011032">
    <property type="entry name" value="GroES-like_sf"/>
</dbReference>
<dbReference type="InterPro" id="IPR013154">
    <property type="entry name" value="ADH-like_N"/>
</dbReference>
<comment type="cofactor">
    <cofactor evidence="1 7">
        <name>Zn(2+)</name>
        <dbReference type="ChEBI" id="CHEBI:29105"/>
    </cofactor>
</comment>
<feature type="domain" description="Enoyl reductase (ER)" evidence="8">
    <location>
        <begin position="13"/>
        <end position="339"/>
    </location>
</feature>
<dbReference type="InterPro" id="IPR002328">
    <property type="entry name" value="ADH_Zn_CS"/>
</dbReference>
<evidence type="ECO:0000256" key="6">
    <source>
        <dbReference type="ARBA" id="ARBA00048262"/>
    </source>
</evidence>
<dbReference type="EMBL" id="JAFBBK010000001">
    <property type="protein sequence ID" value="MBM7413439.1"/>
    <property type="molecule type" value="Genomic_DNA"/>
</dbReference>
<reference evidence="9 10" key="1">
    <citation type="submission" date="2021-01" db="EMBL/GenBank/DDBJ databases">
        <title>Genomics of switchgrass bacterial isolates.</title>
        <authorList>
            <person name="Shade A."/>
        </authorList>
    </citation>
    <scope>NUCLEOTIDE SEQUENCE [LARGE SCALE GENOMIC DNA]</scope>
    <source>
        <strain evidence="9 10">PvP111</strain>
    </source>
</reference>
<dbReference type="PROSITE" id="PS00059">
    <property type="entry name" value="ADH_ZINC"/>
    <property type="match status" value="1"/>
</dbReference>
<dbReference type="Proteomes" id="UP000703038">
    <property type="component" value="Unassembled WGS sequence"/>
</dbReference>
<keyword evidence="10" id="KW-1185">Reference proteome</keyword>
<evidence type="ECO:0000256" key="1">
    <source>
        <dbReference type="ARBA" id="ARBA00001947"/>
    </source>
</evidence>
<evidence type="ECO:0000259" key="8">
    <source>
        <dbReference type="SMART" id="SM00829"/>
    </source>
</evidence>
<organism evidence="9 10">
    <name type="scientific">Rhodococcoides corynebacterioides</name>
    <dbReference type="NCBI Taxonomy" id="53972"/>
    <lineage>
        <taxon>Bacteria</taxon>
        <taxon>Bacillati</taxon>
        <taxon>Actinomycetota</taxon>
        <taxon>Actinomycetes</taxon>
        <taxon>Mycobacteriales</taxon>
        <taxon>Nocardiaceae</taxon>
        <taxon>Rhodococcoides</taxon>
    </lineage>
</organism>
<evidence type="ECO:0000256" key="5">
    <source>
        <dbReference type="ARBA" id="ARBA00024074"/>
    </source>
</evidence>
<dbReference type="SMART" id="SM00829">
    <property type="entry name" value="PKS_ER"/>
    <property type="match status" value="1"/>
</dbReference>
<gene>
    <name evidence="9" type="ORF">JOE42_000172</name>
</gene>
<dbReference type="CDD" id="cd05283">
    <property type="entry name" value="CAD1"/>
    <property type="match status" value="1"/>
</dbReference>
<dbReference type="Gene3D" id="3.90.180.10">
    <property type="entry name" value="Medium-chain alcohol dehydrogenases, catalytic domain"/>
    <property type="match status" value="1"/>
</dbReference>
<dbReference type="Pfam" id="PF08240">
    <property type="entry name" value="ADH_N"/>
    <property type="match status" value="1"/>
</dbReference>
<dbReference type="PANTHER" id="PTHR42683">
    <property type="entry name" value="ALDEHYDE REDUCTASE"/>
    <property type="match status" value="1"/>
</dbReference>
<accession>A0ABS2KN97</accession>
<evidence type="ECO:0000313" key="10">
    <source>
        <dbReference type="Proteomes" id="UP000703038"/>
    </source>
</evidence>
<evidence type="ECO:0000256" key="3">
    <source>
        <dbReference type="ARBA" id="ARBA00022833"/>
    </source>
</evidence>
<comment type="caution">
    <text evidence="9">The sequence shown here is derived from an EMBL/GenBank/DDBJ whole genome shotgun (WGS) entry which is preliminary data.</text>
</comment>
<protein>
    <recommendedName>
        <fullName evidence="5">alcohol dehydrogenase (NADP(+))</fullName>
        <ecNumber evidence="5">1.1.1.2</ecNumber>
    </recommendedName>
</protein>
<dbReference type="InterPro" id="IPR047109">
    <property type="entry name" value="CAD-like"/>
</dbReference>
<dbReference type="GO" id="GO:0016491">
    <property type="term" value="F:oxidoreductase activity"/>
    <property type="evidence" value="ECO:0007669"/>
    <property type="project" value="UniProtKB-KW"/>
</dbReference>
<dbReference type="Gene3D" id="3.40.50.720">
    <property type="entry name" value="NAD(P)-binding Rossmann-like Domain"/>
    <property type="match status" value="1"/>
</dbReference>
<dbReference type="SUPFAM" id="SSF51735">
    <property type="entry name" value="NAD(P)-binding Rossmann-fold domains"/>
    <property type="match status" value="1"/>
</dbReference>
<dbReference type="EC" id="1.1.1.2" evidence="5"/>
<dbReference type="RefSeq" id="WP_204866075.1">
    <property type="nucleotide sequence ID" value="NZ_JAFBBK010000001.1"/>
</dbReference>
<keyword evidence="4 9" id="KW-0560">Oxidoreductase</keyword>
<evidence type="ECO:0000256" key="7">
    <source>
        <dbReference type="RuleBase" id="RU361277"/>
    </source>
</evidence>
<comment type="similarity">
    <text evidence="7">Belongs to the zinc-containing alcohol dehydrogenase family.</text>
</comment>
<dbReference type="Pfam" id="PF00107">
    <property type="entry name" value="ADH_zinc_N"/>
    <property type="match status" value="1"/>
</dbReference>
<keyword evidence="3 7" id="KW-0862">Zinc</keyword>
<dbReference type="InterPro" id="IPR020843">
    <property type="entry name" value="ER"/>
</dbReference>
<dbReference type="InterPro" id="IPR036291">
    <property type="entry name" value="NAD(P)-bd_dom_sf"/>
</dbReference>
<keyword evidence="2 7" id="KW-0479">Metal-binding</keyword>
<evidence type="ECO:0000313" key="9">
    <source>
        <dbReference type="EMBL" id="MBM7413439.1"/>
    </source>
</evidence>
<dbReference type="SUPFAM" id="SSF50129">
    <property type="entry name" value="GroES-like"/>
    <property type="match status" value="1"/>
</dbReference>
<evidence type="ECO:0000256" key="2">
    <source>
        <dbReference type="ARBA" id="ARBA00022723"/>
    </source>
</evidence>
<sequence>MRTVAAYSAFAPGAPLIRDSVKRRDLRVDDVAVLVSHCGVCHSDLHALRDDAASFPLTPGHEFVGTVLDVGSGVTDFAPGDPVAVGNIVDSCGVCDMCAAEQENYCREFPTLTYGGRDRVDGSTTAGAFSAEYVVRDRFVYHRPEGLDAAAVAPLMCAGITVWEPLRRWNIGPGSRVGVAGIGGLGHLAVRFAAALGAEVTVFTTSSAKAEEARELGAHHTVLSTDDAAMAAVQGGLDLVVDCIPVAHDPQPYLASLALDGTLCLVGHLGSVSIETVDLLVGRKSVSSSGSGGRRHTQEMLDFCGDHGITAQVEVLPSALVGTAFDRLEAGDVRYRFVLDMGDLVGDGTPA</sequence>
<dbReference type="InterPro" id="IPR013149">
    <property type="entry name" value="ADH-like_C"/>
</dbReference>